<keyword evidence="8" id="KW-0812">Transmembrane</keyword>
<sequence length="581" mass="63847">MQSTPYYKRACSFLYLDGFVVPRALCSTSYRKNMGFKYSWSSWRFLALVFAVEFAFHGFSYGEEAPKFGFIQDATFAPAVSYYDYIIIGGGTAGCPLAATLSQNANVLVLERGGSQYVNITKIRIENFLSTLTDNSPDSFSEAFISKDGVPNNRARVLGGGTVINGGFYSRAETCFLKQNGMDEALANDSYEWVEKKLVHKPVVLQWQSAVRDGLLEAGVLPYNGFTYDHINGTKTGGSILDGNGNRHTAADLLEYADPKRIKVYLHAVVHKIMFTTKVGSRPKAQGVIFHDAKGVRHTAFLQNGSRSEIISSAGAIGSPQLLMLSGIGPAPQLEALGIKVVLNQTLVGQGMADNPLNGLIIPSPVPVELSFPEIVGITELSNYIESTSGFDFSALSVAQSPANFNQVEKSPMASQEAMDNSPTNLGFIMEKFNGPISEGYLELQSTNVSDNPKVRFNYFQAPEDLRKCVQGVKTIINVVNSKSYSRFRYSNTTTQDLLNMMASMPVNLRPRHPNSTVSLEQYCIDTVMTFWHYHGGCQVGKVVDRDYKVFGVDRLRVIDGSTFNFSPGTNPQATLMMLGR</sequence>
<gene>
    <name evidence="11" type="primary">LOC18599332</name>
</gene>
<proteinExistence type="inferred from homology"/>
<dbReference type="Gene3D" id="3.50.50.60">
    <property type="entry name" value="FAD/NAD(P)-binding domain"/>
    <property type="match status" value="1"/>
</dbReference>
<feature type="disulfide bond" evidence="7">
    <location>
        <begin position="469"/>
        <end position="524"/>
    </location>
</feature>
<evidence type="ECO:0000256" key="8">
    <source>
        <dbReference type="SAM" id="Phobius"/>
    </source>
</evidence>
<evidence type="ECO:0000313" key="11">
    <source>
        <dbReference type="RefSeq" id="XP_017977179.1"/>
    </source>
</evidence>
<feature type="binding site" evidence="6">
    <location>
        <begin position="532"/>
        <end position="533"/>
    </location>
    <ligand>
        <name>FAD</name>
        <dbReference type="ChEBI" id="CHEBI:57692"/>
    </ligand>
</feature>
<dbReference type="InterPro" id="IPR007867">
    <property type="entry name" value="GMC_OxRtase_C"/>
</dbReference>
<feature type="transmembrane region" description="Helical" evidence="8">
    <location>
        <begin position="45"/>
        <end position="62"/>
    </location>
</feature>
<dbReference type="PIRSF" id="PIRSF000137">
    <property type="entry name" value="Alcohol_oxidase"/>
    <property type="match status" value="1"/>
</dbReference>
<evidence type="ECO:0000313" key="10">
    <source>
        <dbReference type="Proteomes" id="UP000694886"/>
    </source>
</evidence>
<dbReference type="PANTHER" id="PTHR45968:SF20">
    <property type="entry name" value="PROTEIN HOTHEAD-LIKE ISOFORM X1"/>
    <property type="match status" value="1"/>
</dbReference>
<evidence type="ECO:0000256" key="1">
    <source>
        <dbReference type="ARBA" id="ARBA00001974"/>
    </source>
</evidence>
<dbReference type="Proteomes" id="UP000694886">
    <property type="component" value="Chromosome 5"/>
</dbReference>
<feature type="domain" description="Glucose-methanol-choline oxidoreductase N-terminal" evidence="9">
    <location>
        <begin position="315"/>
        <end position="329"/>
    </location>
</feature>
<dbReference type="SUPFAM" id="SSF54373">
    <property type="entry name" value="FAD-linked reductases, C-terminal domain"/>
    <property type="match status" value="1"/>
</dbReference>
<protein>
    <submittedName>
        <fullName evidence="11">Protein HOTHEAD</fullName>
    </submittedName>
</protein>
<evidence type="ECO:0000256" key="3">
    <source>
        <dbReference type="ARBA" id="ARBA00022630"/>
    </source>
</evidence>
<feature type="binding site" evidence="6">
    <location>
        <position position="561"/>
    </location>
    <ligand>
        <name>FAD</name>
        <dbReference type="ChEBI" id="CHEBI:57692"/>
    </ligand>
</feature>
<keyword evidence="8" id="KW-1133">Transmembrane helix</keyword>
<keyword evidence="5 6" id="KW-0274">FAD</keyword>
<comment type="similarity">
    <text evidence="2">Belongs to the GMC oxidoreductase family.</text>
</comment>
<keyword evidence="4" id="KW-0732">Signal</keyword>
<dbReference type="InterPro" id="IPR051871">
    <property type="entry name" value="GMC_Oxidoreductase-Related"/>
</dbReference>
<dbReference type="Gene3D" id="3.30.410.40">
    <property type="match status" value="1"/>
</dbReference>
<evidence type="ECO:0000256" key="7">
    <source>
        <dbReference type="PIRSR" id="PIRSR000137-3"/>
    </source>
</evidence>
<dbReference type="GO" id="GO:0016614">
    <property type="term" value="F:oxidoreductase activity, acting on CH-OH group of donors"/>
    <property type="evidence" value="ECO:0007669"/>
    <property type="project" value="InterPro"/>
</dbReference>
<dbReference type="GeneID" id="18599332"/>
<evidence type="ECO:0000259" key="9">
    <source>
        <dbReference type="PROSITE" id="PS00624"/>
    </source>
</evidence>
<dbReference type="Pfam" id="PF00732">
    <property type="entry name" value="GMC_oxred_N"/>
    <property type="match status" value="1"/>
</dbReference>
<dbReference type="InterPro" id="IPR036188">
    <property type="entry name" value="FAD/NAD-bd_sf"/>
</dbReference>
<dbReference type="SUPFAM" id="SSF51905">
    <property type="entry name" value="FAD/NAD(P)-binding domain"/>
    <property type="match status" value="1"/>
</dbReference>
<feature type="binding site" evidence="6">
    <location>
        <begin position="111"/>
        <end position="112"/>
    </location>
    <ligand>
        <name>FAD</name>
        <dbReference type="ChEBI" id="CHEBI:57692"/>
    </ligand>
</feature>
<dbReference type="PANTHER" id="PTHR45968">
    <property type="entry name" value="OSJNBA0019K04.7 PROTEIN"/>
    <property type="match status" value="1"/>
</dbReference>
<evidence type="ECO:0000256" key="4">
    <source>
        <dbReference type="ARBA" id="ARBA00022729"/>
    </source>
</evidence>
<feature type="binding site" evidence="6">
    <location>
        <begin position="572"/>
        <end position="573"/>
    </location>
    <ligand>
        <name>FAD</name>
        <dbReference type="ChEBI" id="CHEBI:57692"/>
    </ligand>
</feature>
<dbReference type="KEGG" id="tcc:18599332"/>
<organism evidence="10 11">
    <name type="scientific">Theobroma cacao</name>
    <name type="common">Cacao</name>
    <name type="synonym">Cocoa</name>
    <dbReference type="NCBI Taxonomy" id="3641"/>
    <lineage>
        <taxon>Eukaryota</taxon>
        <taxon>Viridiplantae</taxon>
        <taxon>Streptophyta</taxon>
        <taxon>Embryophyta</taxon>
        <taxon>Tracheophyta</taxon>
        <taxon>Spermatophyta</taxon>
        <taxon>Magnoliopsida</taxon>
        <taxon>eudicotyledons</taxon>
        <taxon>Gunneridae</taxon>
        <taxon>Pentapetalae</taxon>
        <taxon>rosids</taxon>
        <taxon>malvids</taxon>
        <taxon>Malvales</taxon>
        <taxon>Malvaceae</taxon>
        <taxon>Byttnerioideae</taxon>
        <taxon>Theobroma</taxon>
    </lineage>
</organism>
<accession>A0AB32WE42</accession>
<dbReference type="Gramene" id="Tc05v2_t016270.1">
    <property type="protein sequence ID" value="Tc05v2_p016270.1"/>
    <property type="gene ID" value="Tc05v2_g016270"/>
</dbReference>
<keyword evidence="3" id="KW-0285">Flavoprotein</keyword>
<dbReference type="InterPro" id="IPR012132">
    <property type="entry name" value="GMC_OxRdtase"/>
</dbReference>
<evidence type="ECO:0000256" key="6">
    <source>
        <dbReference type="PIRSR" id="PIRSR000137-2"/>
    </source>
</evidence>
<dbReference type="InterPro" id="IPR000172">
    <property type="entry name" value="GMC_OxRdtase_N"/>
</dbReference>
<comment type="cofactor">
    <cofactor evidence="1 6">
        <name>FAD</name>
        <dbReference type="ChEBI" id="CHEBI:57692"/>
    </cofactor>
</comment>
<dbReference type="Pfam" id="PF05199">
    <property type="entry name" value="GMC_oxred_C"/>
    <property type="match status" value="1"/>
</dbReference>
<keyword evidence="8" id="KW-0472">Membrane</keyword>
<reference evidence="11" key="2">
    <citation type="submission" date="2025-08" db="UniProtKB">
        <authorList>
            <consortium name="RefSeq"/>
        </authorList>
    </citation>
    <scope>IDENTIFICATION</scope>
</reference>
<dbReference type="PROSITE" id="PS00624">
    <property type="entry name" value="GMC_OXRED_2"/>
    <property type="match status" value="1"/>
</dbReference>
<dbReference type="GO" id="GO:0050660">
    <property type="term" value="F:flavin adenine dinucleotide binding"/>
    <property type="evidence" value="ECO:0007669"/>
    <property type="project" value="InterPro"/>
</dbReference>
<evidence type="ECO:0000256" key="2">
    <source>
        <dbReference type="ARBA" id="ARBA00010790"/>
    </source>
</evidence>
<dbReference type="AlphaFoldDB" id="A0AB32WE42"/>
<feature type="binding site" evidence="6">
    <location>
        <position position="157"/>
    </location>
    <ligand>
        <name>FAD</name>
        <dbReference type="ChEBI" id="CHEBI:57692"/>
    </ligand>
</feature>
<name>A0AB32WE42_THECC</name>
<evidence type="ECO:0000256" key="5">
    <source>
        <dbReference type="ARBA" id="ARBA00022827"/>
    </source>
</evidence>
<feature type="binding site" evidence="6">
    <location>
        <position position="270"/>
    </location>
    <ligand>
        <name>FAD</name>
        <dbReference type="ChEBI" id="CHEBI:57692"/>
    </ligand>
</feature>
<keyword evidence="7" id="KW-1015">Disulfide bond</keyword>
<reference evidence="10" key="1">
    <citation type="journal article" date="1997" name="Nucleic Acids Res.">
        <title>tRNAscan-SE: a program for improved detection of transfer RNA genes in genomic sequence.</title>
        <authorList>
            <person name="Lowe T.M."/>
            <person name="Eddy S.R."/>
        </authorList>
    </citation>
    <scope>NUCLEOTIDE SEQUENCE [LARGE SCALE GENOMIC DNA]</scope>
    <source>
        <strain evidence="10">r\B97-61/B2</strain>
    </source>
</reference>
<dbReference type="RefSeq" id="XP_017977179.1">
    <property type="nucleotide sequence ID" value="XM_018121690.1"/>
</dbReference>